<evidence type="ECO:0000256" key="10">
    <source>
        <dbReference type="PIRSR" id="PIRSR600823-3"/>
    </source>
</evidence>
<dbReference type="Pfam" id="PF00141">
    <property type="entry name" value="peroxidase"/>
    <property type="match status" value="1"/>
</dbReference>
<protein>
    <recommendedName>
        <fullName evidence="3">peroxidase</fullName>
        <ecNumber evidence="3">1.11.1.7</ecNumber>
    </recommendedName>
</protein>
<comment type="catalytic activity">
    <reaction evidence="1">
        <text>2 a phenolic donor + H2O2 = 2 a phenolic radical donor + 2 H2O</text>
        <dbReference type="Rhea" id="RHEA:56136"/>
        <dbReference type="ChEBI" id="CHEBI:15377"/>
        <dbReference type="ChEBI" id="CHEBI:16240"/>
        <dbReference type="ChEBI" id="CHEBI:139520"/>
        <dbReference type="ChEBI" id="CHEBI:139521"/>
        <dbReference type="EC" id="1.11.1.7"/>
    </reaction>
</comment>
<keyword evidence="4" id="KW-0575">Peroxidase</keyword>
<evidence type="ECO:0000256" key="7">
    <source>
        <dbReference type="ARBA" id="ARBA00023002"/>
    </source>
</evidence>
<evidence type="ECO:0000313" key="16">
    <source>
        <dbReference type="Proteomes" id="UP001280121"/>
    </source>
</evidence>
<dbReference type="InterPro" id="IPR000823">
    <property type="entry name" value="Peroxidase_pln"/>
</dbReference>
<evidence type="ECO:0000256" key="8">
    <source>
        <dbReference type="ARBA" id="ARBA00023004"/>
    </source>
</evidence>
<name>A0AAE0CSZ9_9ROSI</name>
<evidence type="ECO:0000256" key="6">
    <source>
        <dbReference type="ARBA" id="ARBA00022723"/>
    </source>
</evidence>
<evidence type="ECO:0000256" key="4">
    <source>
        <dbReference type="ARBA" id="ARBA00022559"/>
    </source>
</evidence>
<evidence type="ECO:0000256" key="2">
    <source>
        <dbReference type="ARBA" id="ARBA00001970"/>
    </source>
</evidence>
<feature type="binding site" evidence="10">
    <location>
        <position position="68"/>
    </location>
    <ligand>
        <name>Ca(2+)</name>
        <dbReference type="ChEBI" id="CHEBI:29108"/>
        <label>1</label>
    </ligand>
</feature>
<evidence type="ECO:0000256" key="13">
    <source>
        <dbReference type="RuleBase" id="RU004241"/>
    </source>
</evidence>
<keyword evidence="10" id="KW-0106">Calcium</keyword>
<organism evidence="15 16">
    <name type="scientific">Dipteronia dyeriana</name>
    <dbReference type="NCBI Taxonomy" id="168575"/>
    <lineage>
        <taxon>Eukaryota</taxon>
        <taxon>Viridiplantae</taxon>
        <taxon>Streptophyta</taxon>
        <taxon>Embryophyta</taxon>
        <taxon>Tracheophyta</taxon>
        <taxon>Spermatophyta</taxon>
        <taxon>Magnoliopsida</taxon>
        <taxon>eudicotyledons</taxon>
        <taxon>Gunneridae</taxon>
        <taxon>Pentapetalae</taxon>
        <taxon>rosids</taxon>
        <taxon>malvids</taxon>
        <taxon>Sapindales</taxon>
        <taxon>Sapindaceae</taxon>
        <taxon>Hippocastanoideae</taxon>
        <taxon>Acereae</taxon>
        <taxon>Dipteronia</taxon>
    </lineage>
</organism>
<dbReference type="GO" id="GO:0046872">
    <property type="term" value="F:metal ion binding"/>
    <property type="evidence" value="ECO:0007669"/>
    <property type="project" value="UniProtKB-KW"/>
</dbReference>
<evidence type="ECO:0000256" key="11">
    <source>
        <dbReference type="PIRSR" id="PIRSR600823-4"/>
    </source>
</evidence>
<feature type="disulfide bond" evidence="12">
    <location>
        <begin position="28"/>
        <end position="94"/>
    </location>
</feature>
<evidence type="ECO:0000256" key="3">
    <source>
        <dbReference type="ARBA" id="ARBA00012313"/>
    </source>
</evidence>
<evidence type="ECO:0000256" key="9">
    <source>
        <dbReference type="PIRSR" id="PIRSR600823-1"/>
    </source>
</evidence>
<comment type="cofactor">
    <cofactor evidence="2">
        <name>heme b</name>
        <dbReference type="ChEBI" id="CHEBI:60344"/>
    </cofactor>
</comment>
<dbReference type="GO" id="GO:0020037">
    <property type="term" value="F:heme binding"/>
    <property type="evidence" value="ECO:0007669"/>
    <property type="project" value="InterPro"/>
</dbReference>
<evidence type="ECO:0000256" key="1">
    <source>
        <dbReference type="ARBA" id="ARBA00000189"/>
    </source>
</evidence>
<dbReference type="InterPro" id="IPR002016">
    <property type="entry name" value="Haem_peroxidase"/>
</dbReference>
<reference evidence="15" key="1">
    <citation type="journal article" date="2023" name="Plant J.">
        <title>Genome sequences and population genomics provide insights into the demographic history, inbreeding, and mutation load of two 'living fossil' tree species of Dipteronia.</title>
        <authorList>
            <person name="Feng Y."/>
            <person name="Comes H.P."/>
            <person name="Chen J."/>
            <person name="Zhu S."/>
            <person name="Lu R."/>
            <person name="Zhang X."/>
            <person name="Li P."/>
            <person name="Qiu J."/>
            <person name="Olsen K.M."/>
            <person name="Qiu Y."/>
        </authorList>
    </citation>
    <scope>NUCLEOTIDE SEQUENCE</scope>
    <source>
        <strain evidence="15">KIB01</strain>
    </source>
</reference>
<feature type="binding site" evidence="10">
    <location>
        <position position="60"/>
    </location>
    <ligand>
        <name>Ca(2+)</name>
        <dbReference type="ChEBI" id="CHEBI:29108"/>
        <label>1</label>
    </ligand>
</feature>
<dbReference type="GO" id="GO:0140825">
    <property type="term" value="F:lactoperoxidase activity"/>
    <property type="evidence" value="ECO:0007669"/>
    <property type="project" value="UniProtKB-EC"/>
</dbReference>
<dbReference type="EC" id="1.11.1.7" evidence="3"/>
<keyword evidence="16" id="KW-1185">Reference proteome</keyword>
<comment type="similarity">
    <text evidence="13">Belongs to the peroxidase family.</text>
</comment>
<keyword evidence="5" id="KW-0349">Heme</keyword>
<dbReference type="EMBL" id="JANJYI010000001">
    <property type="protein sequence ID" value="KAK2662530.1"/>
    <property type="molecule type" value="Genomic_DNA"/>
</dbReference>
<dbReference type="GO" id="GO:0006979">
    <property type="term" value="P:response to oxidative stress"/>
    <property type="evidence" value="ECO:0007669"/>
    <property type="project" value="InterPro"/>
</dbReference>
<dbReference type="Gene3D" id="1.10.520.10">
    <property type="match status" value="1"/>
</dbReference>
<feature type="active site" description="Proton acceptor" evidence="9">
    <location>
        <position position="59"/>
    </location>
</feature>
<feature type="binding site" evidence="10">
    <location>
        <position position="65"/>
    </location>
    <ligand>
        <name>Ca(2+)</name>
        <dbReference type="ChEBI" id="CHEBI:29108"/>
        <label>1</label>
    </ligand>
</feature>
<dbReference type="SUPFAM" id="SSF48113">
    <property type="entry name" value="Heme-dependent peroxidases"/>
    <property type="match status" value="1"/>
</dbReference>
<comment type="caution">
    <text evidence="15">The sequence shown here is derived from an EMBL/GenBank/DDBJ whole genome shotgun (WGS) entry which is preliminary data.</text>
</comment>
<keyword evidence="12" id="KW-1015">Disulfide bond</keyword>
<evidence type="ECO:0000256" key="12">
    <source>
        <dbReference type="PIRSR" id="PIRSR600823-5"/>
    </source>
</evidence>
<dbReference type="Proteomes" id="UP001280121">
    <property type="component" value="Unassembled WGS sequence"/>
</dbReference>
<evidence type="ECO:0000313" key="15">
    <source>
        <dbReference type="EMBL" id="KAK2662530.1"/>
    </source>
</evidence>
<feature type="site" description="Transition state stabilizer" evidence="11">
    <location>
        <position position="55"/>
    </location>
</feature>
<sequence length="110" mass="11687">MACVQCGGEFIPAKTEVQLKVGFYSKTCPTAESIVHSVVEQSIKDNTGNAAVLPRLQFHDCFTGGEGEQAAPRNLGVQGFEIIEEAKARVEKACPGVVLCADIVSFGSQK</sequence>
<proteinExistence type="inferred from homology"/>
<dbReference type="PROSITE" id="PS50873">
    <property type="entry name" value="PEROXIDASE_4"/>
    <property type="match status" value="1"/>
</dbReference>
<dbReference type="PANTHER" id="PTHR31235">
    <property type="entry name" value="PEROXIDASE 25-RELATED"/>
    <property type="match status" value="1"/>
</dbReference>
<accession>A0AAE0CSZ9</accession>
<evidence type="ECO:0000259" key="14">
    <source>
        <dbReference type="PROSITE" id="PS50873"/>
    </source>
</evidence>
<gene>
    <name evidence="15" type="ORF">Ddye_001104</name>
</gene>
<evidence type="ECO:0000256" key="5">
    <source>
        <dbReference type="ARBA" id="ARBA00022617"/>
    </source>
</evidence>
<keyword evidence="6 10" id="KW-0479">Metal-binding</keyword>
<comment type="cofactor">
    <cofactor evidence="10">
        <name>Ca(2+)</name>
        <dbReference type="ChEBI" id="CHEBI:29108"/>
    </cofactor>
    <text evidence="10">Binds 2 calcium ions per subunit.</text>
</comment>
<keyword evidence="8" id="KW-0408">Iron</keyword>
<feature type="domain" description="Plant heme peroxidase family profile" evidence="14">
    <location>
        <begin position="18"/>
        <end position="110"/>
    </location>
</feature>
<dbReference type="InterPro" id="IPR010255">
    <property type="entry name" value="Haem_peroxidase_sf"/>
</dbReference>
<dbReference type="AlphaFoldDB" id="A0AAE0CSZ9"/>
<keyword evidence="7" id="KW-0560">Oxidoreductase</keyword>